<evidence type="ECO:0000256" key="4">
    <source>
        <dbReference type="ARBA" id="ARBA00022989"/>
    </source>
</evidence>
<feature type="transmembrane region" description="Helical" evidence="7">
    <location>
        <begin position="698"/>
        <end position="717"/>
    </location>
</feature>
<evidence type="ECO:0000256" key="3">
    <source>
        <dbReference type="ARBA" id="ARBA00022692"/>
    </source>
</evidence>
<dbReference type="Gene3D" id="1.20.1250.20">
    <property type="entry name" value="MFS general substrate transporter like domains"/>
    <property type="match status" value="2"/>
</dbReference>
<keyword evidence="6" id="KW-0813">Transport</keyword>
<dbReference type="GO" id="GO:0016020">
    <property type="term" value="C:membrane"/>
    <property type="evidence" value="ECO:0007669"/>
    <property type="project" value="UniProtKB-SubCell"/>
</dbReference>
<keyword evidence="9" id="KW-1185">Reference proteome</keyword>
<dbReference type="PANTHER" id="PTHR11654">
    <property type="entry name" value="OLIGOPEPTIDE TRANSPORTER-RELATED"/>
    <property type="match status" value="1"/>
</dbReference>
<accession>A0AA39D975</accession>
<evidence type="ECO:0000256" key="6">
    <source>
        <dbReference type="RuleBase" id="RU003755"/>
    </source>
</evidence>
<evidence type="ECO:0000313" key="9">
    <source>
        <dbReference type="Proteomes" id="UP001168098"/>
    </source>
</evidence>
<feature type="transmembrane region" description="Helical" evidence="7">
    <location>
        <begin position="737"/>
        <end position="759"/>
    </location>
</feature>
<evidence type="ECO:0000256" key="1">
    <source>
        <dbReference type="ARBA" id="ARBA00004141"/>
    </source>
</evidence>
<evidence type="ECO:0000256" key="5">
    <source>
        <dbReference type="ARBA" id="ARBA00023136"/>
    </source>
</evidence>
<dbReference type="GO" id="GO:0022857">
    <property type="term" value="F:transmembrane transporter activity"/>
    <property type="evidence" value="ECO:0007669"/>
    <property type="project" value="InterPro"/>
</dbReference>
<dbReference type="AlphaFoldDB" id="A0AA39D975"/>
<feature type="transmembrane region" description="Helical" evidence="7">
    <location>
        <begin position="436"/>
        <end position="456"/>
    </location>
</feature>
<feature type="transmembrane region" description="Helical" evidence="7">
    <location>
        <begin position="637"/>
        <end position="656"/>
    </location>
</feature>
<feature type="transmembrane region" description="Helical" evidence="7">
    <location>
        <begin position="1125"/>
        <end position="1144"/>
    </location>
</feature>
<feature type="transmembrane region" description="Helical" evidence="7">
    <location>
        <begin position="965"/>
        <end position="987"/>
    </location>
</feature>
<dbReference type="PROSITE" id="PS01022">
    <property type="entry name" value="PTR2_1"/>
    <property type="match status" value="2"/>
</dbReference>
<comment type="subcellular location">
    <subcellularLocation>
        <location evidence="1 6">Membrane</location>
        <topology evidence="1 6">Multi-pass membrane protein</topology>
    </subcellularLocation>
</comment>
<dbReference type="EMBL" id="JARBHA010000018">
    <property type="protein sequence ID" value="KAJ9674830.1"/>
    <property type="molecule type" value="Genomic_DNA"/>
</dbReference>
<dbReference type="Proteomes" id="UP001168098">
    <property type="component" value="Unassembled WGS sequence"/>
</dbReference>
<dbReference type="SUPFAM" id="SSF103473">
    <property type="entry name" value="MFS general substrate transporter"/>
    <property type="match status" value="2"/>
</dbReference>
<feature type="transmembrane region" description="Helical" evidence="7">
    <location>
        <begin position="69"/>
        <end position="88"/>
    </location>
</feature>
<feature type="transmembrane region" description="Helical" evidence="7">
    <location>
        <begin position="360"/>
        <end position="381"/>
    </location>
</feature>
<dbReference type="InterPro" id="IPR000109">
    <property type="entry name" value="POT_fam"/>
</dbReference>
<feature type="transmembrane region" description="Helical" evidence="7">
    <location>
        <begin position="239"/>
        <end position="262"/>
    </location>
</feature>
<gene>
    <name evidence="8" type="ORF">PVL29_024013</name>
</gene>
<feature type="transmembrane region" description="Helical" evidence="7">
    <location>
        <begin position="393"/>
        <end position="415"/>
    </location>
</feature>
<sequence>MDRIEPALDLPQKASFNGAEEGHNQNKEVILLLALKYLTTKHSAEGRMLAIFVGSRGVNNIVNEVAERLAFFAIAVNMVQYLVLQMNQSLPKAATHVTDWIGAAYVLTILGAFLADAYLGRFRTIIIFSSVYTVGMVLLTLSASIDSLRPPQCPTRPCEPASRGQTTFLYGALALIALGTGGIKPCVSSFGADQFDEADGEEVQKKYSFFNWFFFAINMGALLGITILVYIQVEKGWNWGFGVPTAAMFCSIIILAAGIPYYRFQKPMGSAFTRFLQVIVASVRNHFKGVEAGHGAELYEVKTTGSDILGYRKIAHTAQYRFLDKAAVITDAEANTKSRWRLCTVTQVEEFKSFVRILPVWASTIALSISFAQLSTFFISQAYIMDRKLGPDFVIPAGSIPVFSAMNALILVPIYEKWIVPILRRHTGHRRGITSLQRMGIGLFVSIFALASAALVEKRRRDHSRASTMSVFWLLPQFFLIGSAEVFTYVGQLEFFYDEATDGTRSLSSAMFLSEIGIGSWLSTAIVNIIEATTGGEEKGWLRNTLNTSRLDYFYWILTGINVANFFTYLWIARLYKGKGGASGSVRDEPMAELGGEEERLRTTLVSNGRVDFRGRIADKRTTGGWKASPFIIANEVAERLAFFSIAVNMVSYLVFEMHQSTPKAATHVTDWIGAAYVLTILGAFLADAYLGRFGTIVIFSSIYAVGMVLLTLSASIDSLHPSPCTTQPCKPASYGQTVFLGCALALIALGTGGIKPCVSSFGADQFDEADENEVHKKYAFFNWFFFAINIGALFGITLLVYIQVEKSWSWGFGVPTATMFCSIIILVAGMRYYRYQRPMGSAFTRFLQVIVASVRNHSRGVEVGREDDLYEVSTKESDIFGAVKLPHTAQYSFLDKAAVITDAEAITKNRWRLCTVTQVEEFKSFVRVLPVWASTIALSISLAQLSTFFISQALIMDRKLGPSFVIPAGSIPVFSAITGIILVPIYEKWIVPILRRYTGHRRGITSLQRMGVGLFVSIIALASAALVEKKRRHHSKPLTVSVFWLLPQYFLMGSAEVFTYVGQLEFFYDEATDGTRSISSAIFLSEIGIGSWLSSAIVEIIEGTTGGEEKGWLRNDINKSRLDYFYWTLAGINGVNFLIYLWIAGRYKGKGKGSVKWSVRDVVVHGSEREDSETVR</sequence>
<keyword evidence="4 7" id="KW-1133">Transmembrane helix</keyword>
<dbReference type="Pfam" id="PF00854">
    <property type="entry name" value="PTR2"/>
    <property type="match status" value="2"/>
</dbReference>
<organism evidence="8 9">
    <name type="scientific">Vitis rotundifolia</name>
    <name type="common">Muscadine grape</name>
    <dbReference type="NCBI Taxonomy" id="103349"/>
    <lineage>
        <taxon>Eukaryota</taxon>
        <taxon>Viridiplantae</taxon>
        <taxon>Streptophyta</taxon>
        <taxon>Embryophyta</taxon>
        <taxon>Tracheophyta</taxon>
        <taxon>Spermatophyta</taxon>
        <taxon>Magnoliopsida</taxon>
        <taxon>eudicotyledons</taxon>
        <taxon>Gunneridae</taxon>
        <taxon>Pentapetalae</taxon>
        <taxon>rosids</taxon>
        <taxon>Vitales</taxon>
        <taxon>Vitaceae</taxon>
        <taxon>Viteae</taxon>
        <taxon>Vitis</taxon>
    </lineage>
</organism>
<keyword evidence="3 6" id="KW-0812">Transmembrane</keyword>
<evidence type="ECO:0000313" key="8">
    <source>
        <dbReference type="EMBL" id="KAJ9674830.1"/>
    </source>
</evidence>
<evidence type="ECO:0000256" key="2">
    <source>
        <dbReference type="ARBA" id="ARBA00005982"/>
    </source>
</evidence>
<feature type="transmembrane region" description="Helical" evidence="7">
    <location>
        <begin position="672"/>
        <end position="691"/>
    </location>
</feature>
<dbReference type="InterPro" id="IPR036259">
    <property type="entry name" value="MFS_trans_sf"/>
</dbReference>
<comment type="similarity">
    <text evidence="2 6">Belongs to the major facilitator superfamily. Proton-dependent oligopeptide transporter (POT/PTR) (TC 2.A.17) family.</text>
</comment>
<dbReference type="CDD" id="cd17351">
    <property type="entry name" value="MFS_NPF"/>
    <property type="match status" value="2"/>
</dbReference>
<reference evidence="8 9" key="1">
    <citation type="journal article" date="2023" name="BMC Biotechnol.">
        <title>Vitis rotundifolia cv Carlos genome sequencing.</title>
        <authorList>
            <person name="Huff M."/>
            <person name="Hulse-Kemp A."/>
            <person name="Scheffler B."/>
            <person name="Youngblood R."/>
            <person name="Simpson S."/>
            <person name="Babiker E."/>
            <person name="Staton M."/>
        </authorList>
    </citation>
    <scope>NUCLEOTIDE SEQUENCE [LARGE SCALE GENOMIC DNA]</scope>
    <source>
        <tissue evidence="8">Leaf</tissue>
    </source>
</reference>
<feature type="transmembrane region" description="Helical" evidence="7">
    <location>
        <begin position="1007"/>
        <end position="1027"/>
    </location>
</feature>
<protein>
    <submittedName>
        <fullName evidence="8">Uncharacterized protein</fullName>
    </submittedName>
</protein>
<feature type="transmembrane region" description="Helical" evidence="7">
    <location>
        <begin position="780"/>
        <end position="803"/>
    </location>
</feature>
<feature type="transmembrane region" description="Helical" evidence="7">
    <location>
        <begin position="809"/>
        <end position="830"/>
    </location>
</feature>
<feature type="transmembrane region" description="Helical" evidence="7">
    <location>
        <begin position="126"/>
        <end position="148"/>
    </location>
</feature>
<name>A0AA39D975_VITRO</name>
<feature type="transmembrane region" description="Helical" evidence="7">
    <location>
        <begin position="100"/>
        <end position="119"/>
    </location>
</feature>
<feature type="transmembrane region" description="Helical" evidence="7">
    <location>
        <begin position="208"/>
        <end position="233"/>
    </location>
</feature>
<feature type="transmembrane region" description="Helical" evidence="7">
    <location>
        <begin position="512"/>
        <end position="533"/>
    </location>
</feature>
<dbReference type="GO" id="GO:0006857">
    <property type="term" value="P:oligopeptide transport"/>
    <property type="evidence" value="ECO:0007669"/>
    <property type="project" value="InterPro"/>
</dbReference>
<feature type="transmembrane region" description="Helical" evidence="7">
    <location>
        <begin position="553"/>
        <end position="572"/>
    </location>
</feature>
<dbReference type="PROSITE" id="PS01023">
    <property type="entry name" value="PTR2_2"/>
    <property type="match status" value="2"/>
</dbReference>
<proteinExistence type="inferred from homology"/>
<feature type="transmembrane region" description="Helical" evidence="7">
    <location>
        <begin position="1039"/>
        <end position="1062"/>
    </location>
</feature>
<feature type="transmembrane region" description="Helical" evidence="7">
    <location>
        <begin position="168"/>
        <end position="187"/>
    </location>
</feature>
<comment type="caution">
    <text evidence="8">The sequence shown here is derived from an EMBL/GenBank/DDBJ whole genome shotgun (WGS) entry which is preliminary data.</text>
</comment>
<evidence type="ECO:0000256" key="7">
    <source>
        <dbReference type="SAM" id="Phobius"/>
    </source>
</evidence>
<dbReference type="InterPro" id="IPR018456">
    <property type="entry name" value="PTR2_symporter_CS"/>
</dbReference>
<keyword evidence="5 7" id="KW-0472">Membrane</keyword>
<feature type="transmembrane region" description="Helical" evidence="7">
    <location>
        <begin position="471"/>
        <end position="491"/>
    </location>
</feature>